<name>B1TAF7_9BURK</name>
<dbReference type="InterPro" id="IPR009057">
    <property type="entry name" value="Homeodomain-like_sf"/>
</dbReference>
<dbReference type="PATRIC" id="fig|396597.7.peg.2962"/>
<protein>
    <recommendedName>
        <fullName evidence="4">Transposase IS3/IS911 family protein</fullName>
    </recommendedName>
</protein>
<dbReference type="EMBL" id="ABLK01000190">
    <property type="protein sequence ID" value="EDT39445.1"/>
    <property type="molecule type" value="Genomic_DNA"/>
</dbReference>
<reference evidence="2 3" key="1">
    <citation type="submission" date="2008-03" db="EMBL/GenBank/DDBJ databases">
        <title>Sequencing of the draft genome and assembly of Burkholderia ambifaria MEX-5.</title>
        <authorList>
            <consortium name="US DOE Joint Genome Institute (JGI-PGF)"/>
            <person name="Copeland A."/>
            <person name="Lucas S."/>
            <person name="Lapidus A."/>
            <person name="Glavina del Rio T."/>
            <person name="Dalin E."/>
            <person name="Tice H."/>
            <person name="Bruce D."/>
            <person name="Goodwin L."/>
            <person name="Pitluck S."/>
            <person name="Larimer F."/>
            <person name="Land M.L."/>
            <person name="Hauser L."/>
            <person name="Tiedje J."/>
            <person name="Richardson P."/>
        </authorList>
    </citation>
    <scope>NUCLEOTIDE SEQUENCE [LARGE SCALE GENOMIC DNA]</scope>
    <source>
        <strain evidence="2 3">MEX-5</strain>
    </source>
</reference>
<sequence length="122" mass="14178">MIGCTPQMLLDWVKRDEVDHGERDGASTAERERIKALECEVKELRRTNEILKLASAFFAQAELDRRFKSWAFIDQHRDTFRVEPICKVLRIAPSCYRRHAAQLRDQSKRCVRAKSVVVGSCE</sequence>
<proteinExistence type="predicted"/>
<dbReference type="AlphaFoldDB" id="B1TAF7"/>
<evidence type="ECO:0000256" key="1">
    <source>
        <dbReference type="SAM" id="Coils"/>
    </source>
</evidence>
<accession>B1TAF7</accession>
<dbReference type="SUPFAM" id="SSF46689">
    <property type="entry name" value="Homeodomain-like"/>
    <property type="match status" value="1"/>
</dbReference>
<organism evidence="2 3">
    <name type="scientific">Burkholderia ambifaria MEX-5</name>
    <dbReference type="NCBI Taxonomy" id="396597"/>
    <lineage>
        <taxon>Bacteria</taxon>
        <taxon>Pseudomonadati</taxon>
        <taxon>Pseudomonadota</taxon>
        <taxon>Betaproteobacteria</taxon>
        <taxon>Burkholderiales</taxon>
        <taxon>Burkholderiaceae</taxon>
        <taxon>Burkholderia</taxon>
        <taxon>Burkholderia cepacia complex</taxon>
    </lineage>
</organism>
<comment type="caution">
    <text evidence="2">The sequence shown here is derived from an EMBL/GenBank/DDBJ whole genome shotgun (WGS) entry which is preliminary data.</text>
</comment>
<feature type="coiled-coil region" evidence="1">
    <location>
        <begin position="27"/>
        <end position="54"/>
    </location>
</feature>
<evidence type="ECO:0008006" key="4">
    <source>
        <dbReference type="Google" id="ProtNLM"/>
    </source>
</evidence>
<evidence type="ECO:0000313" key="3">
    <source>
        <dbReference type="Proteomes" id="UP000004814"/>
    </source>
</evidence>
<gene>
    <name evidence="2" type="ORF">BamMEX5DRAFT_4773</name>
</gene>
<evidence type="ECO:0000313" key="2">
    <source>
        <dbReference type="EMBL" id="EDT39445.1"/>
    </source>
</evidence>
<dbReference type="Proteomes" id="UP000004814">
    <property type="component" value="Unassembled WGS sequence"/>
</dbReference>
<keyword evidence="1" id="KW-0175">Coiled coil</keyword>